<accession>A0ABX5VG31</accession>
<dbReference type="RefSeq" id="WP_139687740.1">
    <property type="nucleotide sequence ID" value="NZ_CP040882.1"/>
</dbReference>
<protein>
    <submittedName>
        <fullName evidence="7">Flavocytochrome c</fullName>
    </submittedName>
</protein>
<evidence type="ECO:0000259" key="6">
    <source>
        <dbReference type="Pfam" id="PF00890"/>
    </source>
</evidence>
<dbReference type="InterPro" id="IPR003953">
    <property type="entry name" value="FAD-dep_OxRdtase_2_FAD-bd"/>
</dbReference>
<evidence type="ECO:0000256" key="3">
    <source>
        <dbReference type="ARBA" id="ARBA00022827"/>
    </source>
</evidence>
<evidence type="ECO:0000256" key="4">
    <source>
        <dbReference type="ARBA" id="ARBA00023002"/>
    </source>
</evidence>
<dbReference type="InterPro" id="IPR050315">
    <property type="entry name" value="FAD-oxidoreductase_2"/>
</dbReference>
<sequence length="521" mass="55963">MMRRRKILAGASLLPFLTFGEAGARLPSPEIGFGSFPENLPGLPETAADVVIVGSGAAGLAAAVEARKAGRSVIVLEKMGSIGGNSGISQGLMSVPGTPVQEKLGIHDSPDLFAADMLKESYCGHPGRVRLMAEKALETYQWTEEELGVSWKPDHLEKEIEASVARAAVIGSGSGAGLIIPLYERARALGARFEAGMRVERIITNPKGVVLGVLARNVRSGALMRFRARFGVVLAAGGFGADIDFREFCNPRLSERVGTTTQPGSTSEVLRAAAKIGAWIIHLQYISCIPDANPDEKGWGSCWQFTRYCAGAQGIWVERNTGRRFTNEMGSAADRTNAVFDALREEKDLIAIADARAVRHPRSGIFTEEDVKTLVARGYVTEFDTLESLADELEMPLESLRQEIEAYSQAVQRGDPYDRMGRRIEKGAEPMGEAPWYAAPLTAKVLSCSGGIAIDLRARVLSVENDRPIPHLYAAGEITGGLHGVGYLGSCGLLDALVFGRIAGREAAKHEKDQTEASALL</sequence>
<evidence type="ECO:0000256" key="2">
    <source>
        <dbReference type="ARBA" id="ARBA00022630"/>
    </source>
</evidence>
<comment type="similarity">
    <text evidence="5">Belongs to the FAD-dependent oxidoreductase 2 family. FRD/SDH subfamily.</text>
</comment>
<dbReference type="PRINTS" id="PR00368">
    <property type="entry name" value="FADPNR"/>
</dbReference>
<dbReference type="InterPro" id="IPR027477">
    <property type="entry name" value="Succ_DH/fumarate_Rdtase_cat_sf"/>
</dbReference>
<dbReference type="Proteomes" id="UP000308889">
    <property type="component" value="Chromosome"/>
</dbReference>
<dbReference type="PANTHER" id="PTHR43400:SF7">
    <property type="entry name" value="FAD-DEPENDENT OXIDOREDUCTASE 2 FAD BINDING DOMAIN-CONTAINING PROTEIN"/>
    <property type="match status" value="1"/>
</dbReference>
<dbReference type="PRINTS" id="PR00469">
    <property type="entry name" value="PNDRDTASEII"/>
</dbReference>
<evidence type="ECO:0000313" key="7">
    <source>
        <dbReference type="EMBL" id="QDA54278.1"/>
    </source>
</evidence>
<proteinExistence type="inferred from homology"/>
<name>A0ABX5VG31_9BURK</name>
<dbReference type="EMBL" id="CP040882">
    <property type="protein sequence ID" value="QDA54278.1"/>
    <property type="molecule type" value="Genomic_DNA"/>
</dbReference>
<feature type="signal peptide" evidence="5">
    <location>
        <begin position="1"/>
        <end position="24"/>
    </location>
</feature>
<gene>
    <name evidence="7" type="ORF">FG381_04525</name>
</gene>
<feature type="domain" description="FAD-dependent oxidoreductase 2 FAD-binding" evidence="6">
    <location>
        <begin position="49"/>
        <end position="493"/>
    </location>
</feature>
<dbReference type="SUPFAM" id="SSF51905">
    <property type="entry name" value="FAD/NAD(P)-binding domain"/>
    <property type="match status" value="1"/>
</dbReference>
<evidence type="ECO:0000256" key="5">
    <source>
        <dbReference type="RuleBase" id="RU366062"/>
    </source>
</evidence>
<organism evidence="7 8">
    <name type="scientific">Sutterella faecalis</name>
    <dbReference type="NCBI Taxonomy" id="2584944"/>
    <lineage>
        <taxon>Bacteria</taxon>
        <taxon>Pseudomonadati</taxon>
        <taxon>Pseudomonadota</taxon>
        <taxon>Betaproteobacteria</taxon>
        <taxon>Burkholderiales</taxon>
        <taxon>Sutterellaceae</taxon>
        <taxon>Sutterella</taxon>
    </lineage>
</organism>
<dbReference type="PANTHER" id="PTHR43400">
    <property type="entry name" value="FUMARATE REDUCTASE"/>
    <property type="match status" value="1"/>
</dbReference>
<dbReference type="NCBIfam" id="TIGR01813">
    <property type="entry name" value="flavo_cyto_c"/>
    <property type="match status" value="1"/>
</dbReference>
<keyword evidence="3 5" id="KW-0274">FAD</keyword>
<evidence type="ECO:0000313" key="8">
    <source>
        <dbReference type="Proteomes" id="UP000308889"/>
    </source>
</evidence>
<dbReference type="Pfam" id="PF00890">
    <property type="entry name" value="FAD_binding_2"/>
    <property type="match status" value="1"/>
</dbReference>
<keyword evidence="2 5" id="KW-0285">Flavoprotein</keyword>
<keyword evidence="4 5" id="KW-0560">Oxidoreductase</keyword>
<reference evidence="8" key="1">
    <citation type="submission" date="2019-06" db="EMBL/GenBank/DDBJ databases">
        <authorList>
            <person name="Oh B.S."/>
        </authorList>
    </citation>
    <scope>NUCLEOTIDE SEQUENCE [LARGE SCALE GENOMIC DNA]</scope>
    <source>
        <strain evidence="8">KGMB03119</strain>
    </source>
</reference>
<dbReference type="Gene3D" id="3.50.50.60">
    <property type="entry name" value="FAD/NAD(P)-binding domain"/>
    <property type="match status" value="1"/>
</dbReference>
<dbReference type="InterPro" id="IPR036188">
    <property type="entry name" value="FAD/NAD-bd_sf"/>
</dbReference>
<dbReference type="Gene3D" id="3.90.700.10">
    <property type="entry name" value="Succinate dehydrogenase/fumarate reductase flavoprotein, catalytic domain"/>
    <property type="match status" value="1"/>
</dbReference>
<feature type="chain" id="PRO_5044989964" evidence="5">
    <location>
        <begin position="25"/>
        <end position="521"/>
    </location>
</feature>
<dbReference type="InterPro" id="IPR010960">
    <property type="entry name" value="Flavocytochrome_c"/>
</dbReference>
<evidence type="ECO:0000256" key="1">
    <source>
        <dbReference type="ARBA" id="ARBA00001974"/>
    </source>
</evidence>
<keyword evidence="5" id="KW-0732">Signal</keyword>
<keyword evidence="8" id="KW-1185">Reference proteome</keyword>
<dbReference type="SUPFAM" id="SSF56425">
    <property type="entry name" value="Succinate dehydrogenase/fumarate reductase flavoprotein, catalytic domain"/>
    <property type="match status" value="1"/>
</dbReference>
<comment type="cofactor">
    <cofactor evidence="1">
        <name>FAD</name>
        <dbReference type="ChEBI" id="CHEBI:57692"/>
    </cofactor>
</comment>